<dbReference type="PANTHER" id="PTHR36834:SF1">
    <property type="entry name" value="INTEGRAL MEMBRANE PROTEIN"/>
    <property type="match status" value="1"/>
</dbReference>
<name>A0ABT1WQM8_9LACT</name>
<evidence type="ECO:0000313" key="3">
    <source>
        <dbReference type="EMBL" id="MCQ9210529.1"/>
    </source>
</evidence>
<dbReference type="InterPro" id="IPR006976">
    <property type="entry name" value="VanZ-like"/>
</dbReference>
<protein>
    <submittedName>
        <fullName evidence="3">VanZ family protein</fullName>
    </submittedName>
</protein>
<feature type="transmembrane region" description="Helical" evidence="1">
    <location>
        <begin position="27"/>
        <end position="52"/>
    </location>
</feature>
<feature type="domain" description="VanZ-like" evidence="2">
    <location>
        <begin position="72"/>
        <end position="197"/>
    </location>
</feature>
<keyword evidence="1" id="KW-0472">Membrane</keyword>
<feature type="transmembrane region" description="Helical" evidence="1">
    <location>
        <begin position="151"/>
        <end position="176"/>
    </location>
</feature>
<keyword evidence="1" id="KW-1133">Transmembrane helix</keyword>
<evidence type="ECO:0000259" key="2">
    <source>
        <dbReference type="Pfam" id="PF04892"/>
    </source>
</evidence>
<feature type="transmembrane region" description="Helical" evidence="1">
    <location>
        <begin position="72"/>
        <end position="96"/>
    </location>
</feature>
<gene>
    <name evidence="3" type="ORF">NPA36_08195</name>
</gene>
<dbReference type="InterPro" id="IPR053150">
    <property type="entry name" value="Teicoplanin_resist-assoc"/>
</dbReference>
<reference evidence="3" key="1">
    <citation type="submission" date="2022-07" db="EMBL/GenBank/DDBJ databases">
        <authorList>
            <person name="Jung M.-Y."/>
            <person name="Lee M."/>
        </authorList>
    </citation>
    <scope>NUCLEOTIDE SEQUENCE</scope>
    <source>
        <strain evidence="3">S8</strain>
    </source>
</reference>
<dbReference type="RefSeq" id="WP_256945642.1">
    <property type="nucleotide sequence ID" value="NZ_JANHNZ010000009.1"/>
</dbReference>
<feature type="transmembrane region" description="Helical" evidence="1">
    <location>
        <begin position="182"/>
        <end position="199"/>
    </location>
</feature>
<dbReference type="Proteomes" id="UP001059480">
    <property type="component" value="Unassembled WGS sequence"/>
</dbReference>
<sequence length="222" mass="26351">MYFFEPLYRQLESQYSDKINHFPLIRLILYSLDHALFLFLIWLCIWVVLVWIRHRNRMPIHWRREHLKNGCIFYMLLLFQLTVFRNSTTIFTVKIIPHPLSDIYLIPFEDSYKLFFGDSLFSAYYNVLGNIIWFVPLGIFVGALSRKEKNVWRALVTGFTVSFTIETMQFLFYTGIAHIDDLLLNIVGTLLGYAIYAGIKKIRKKRNKHGNNSSQTTSSREY</sequence>
<organism evidence="3 4">
    <name type="scientific">Granulicatella seriolae</name>
    <dbReference type="NCBI Taxonomy" id="2967226"/>
    <lineage>
        <taxon>Bacteria</taxon>
        <taxon>Bacillati</taxon>
        <taxon>Bacillota</taxon>
        <taxon>Bacilli</taxon>
        <taxon>Lactobacillales</taxon>
        <taxon>Carnobacteriaceae</taxon>
        <taxon>Granulicatella</taxon>
    </lineage>
</organism>
<reference evidence="3" key="2">
    <citation type="journal article" date="2023" name="Curr. Microbiol.">
        <title>Granulicatella seriolae sp. nov., a Novel Facultative Anaerobe Isolated from Yellowtail Marine Fish.</title>
        <authorList>
            <person name="Lee M."/>
            <person name="Choi Y.J."/>
            <person name="Farooq A."/>
            <person name="Jeong J.B."/>
            <person name="Jung M.Y."/>
        </authorList>
    </citation>
    <scope>NUCLEOTIDE SEQUENCE</scope>
    <source>
        <strain evidence="3">S8</strain>
    </source>
</reference>
<accession>A0ABT1WQM8</accession>
<dbReference type="EMBL" id="JANHNZ010000009">
    <property type="protein sequence ID" value="MCQ9210529.1"/>
    <property type="molecule type" value="Genomic_DNA"/>
</dbReference>
<dbReference type="Pfam" id="PF04892">
    <property type="entry name" value="VanZ"/>
    <property type="match status" value="1"/>
</dbReference>
<dbReference type="PANTHER" id="PTHR36834">
    <property type="entry name" value="MEMBRANE PROTEIN-RELATED"/>
    <property type="match status" value="1"/>
</dbReference>
<keyword evidence="4" id="KW-1185">Reference proteome</keyword>
<evidence type="ECO:0000256" key="1">
    <source>
        <dbReference type="SAM" id="Phobius"/>
    </source>
</evidence>
<evidence type="ECO:0000313" key="4">
    <source>
        <dbReference type="Proteomes" id="UP001059480"/>
    </source>
</evidence>
<keyword evidence="1" id="KW-0812">Transmembrane</keyword>
<feature type="transmembrane region" description="Helical" evidence="1">
    <location>
        <begin position="123"/>
        <end position="144"/>
    </location>
</feature>
<reference evidence="3" key="3">
    <citation type="journal article" date="2023" name="Microbiol. Resour. Announc.">
        <title>Draft Genome Sequence of Granulicatella sp. Strain S8, Isolated from a Marine Fish, Seriola quinqueradiata.</title>
        <authorList>
            <person name="Lee M."/>
            <person name="Farooq A."/>
            <person name="Jeong J.B."/>
            <person name="Jung M.Y."/>
        </authorList>
    </citation>
    <scope>NUCLEOTIDE SEQUENCE</scope>
    <source>
        <strain evidence="3">S8</strain>
    </source>
</reference>
<comment type="caution">
    <text evidence="3">The sequence shown here is derived from an EMBL/GenBank/DDBJ whole genome shotgun (WGS) entry which is preliminary data.</text>
</comment>
<proteinExistence type="predicted"/>